<gene>
    <name evidence="2" type="ORF">GS601_06775</name>
</gene>
<dbReference type="Proteomes" id="UP000646053">
    <property type="component" value="Unassembled WGS sequence"/>
</dbReference>
<feature type="region of interest" description="Disordered" evidence="1">
    <location>
        <begin position="125"/>
        <end position="154"/>
    </location>
</feature>
<accession>A0A8J7YYP2</accession>
<comment type="caution">
    <text evidence="2">The sequence shown here is derived from an EMBL/GenBank/DDBJ whole genome shotgun (WGS) entry which is preliminary data.</text>
</comment>
<dbReference type="RefSeq" id="WP_162422515.1">
    <property type="nucleotide sequence ID" value="NZ_WVIE01000006.1"/>
</dbReference>
<proteinExistence type="predicted"/>
<evidence type="ECO:0000313" key="2">
    <source>
        <dbReference type="EMBL" id="NDJ16994.1"/>
    </source>
</evidence>
<sequence>MSHSIQRIVKLSGMLPILLGMMAFSPTKASALDVSQIPLLGSVLQRGLSIEPSVRLLDQGLSRNNVQLCVLSCSPLPNGIPPISSPPAGRVLAPGTGAVGGSLPQQMMQLPAHVLQQGMQIPNQILPSQSMPQPLPQGVPGLPQPGLSQPGQVRAGQAPVLQQLGQTLQPQIRQAIGR</sequence>
<organism evidence="2 3">
    <name type="scientific">Myxacorys almedinensis A</name>
    <dbReference type="NCBI Taxonomy" id="2690445"/>
    <lineage>
        <taxon>Bacteria</taxon>
        <taxon>Bacillati</taxon>
        <taxon>Cyanobacteriota</taxon>
        <taxon>Cyanophyceae</taxon>
        <taxon>Leptolyngbyales</taxon>
        <taxon>Leptolyngbyaceae</taxon>
        <taxon>Myxacorys</taxon>
        <taxon>Myxacorys almedinensis</taxon>
    </lineage>
</organism>
<dbReference type="AlphaFoldDB" id="A0A8J7YYP2"/>
<protein>
    <submittedName>
        <fullName evidence="2">Uncharacterized protein</fullName>
    </submittedName>
</protein>
<evidence type="ECO:0000256" key="1">
    <source>
        <dbReference type="SAM" id="MobiDB-lite"/>
    </source>
</evidence>
<keyword evidence="3" id="KW-1185">Reference proteome</keyword>
<reference evidence="2" key="1">
    <citation type="submission" date="2019-12" db="EMBL/GenBank/DDBJ databases">
        <title>High-Quality draft genome sequences of three cyanobacteria isolated from the limestone walls of the Old Cathedral of Coimbra.</title>
        <authorList>
            <person name="Tiago I."/>
            <person name="Soares F."/>
            <person name="Portugal A."/>
        </authorList>
    </citation>
    <scope>NUCLEOTIDE SEQUENCE</scope>
    <source>
        <strain evidence="2">A</strain>
    </source>
</reference>
<name>A0A8J7YYP2_9CYAN</name>
<feature type="compositionally biased region" description="Low complexity" evidence="1">
    <location>
        <begin position="125"/>
        <end position="152"/>
    </location>
</feature>
<evidence type="ECO:0000313" key="3">
    <source>
        <dbReference type="Proteomes" id="UP000646053"/>
    </source>
</evidence>
<dbReference type="EMBL" id="WVIE01000006">
    <property type="protein sequence ID" value="NDJ16994.1"/>
    <property type="molecule type" value="Genomic_DNA"/>
</dbReference>